<keyword evidence="2" id="KW-0378">Hydrolase</keyword>
<sequence length="494" mass="55102">MGQDKQWLRLCQTAQLTCMRAISDAFGVRCRRAYTNGSGRRNSRIRLIYSGMLREGGGGAIAAQLHFPRDPSSIAKATKERPQSAPASSQCTGTKVAICNLAASGPDALLHPRHYTAHSHRTAMTSSLSQKPSEAIGMHPQDSAIHLGDGSTSSDPQQPAPVHHQTPAGTEPSPANNDIETAFSSDSAFDSGSLLGDETNSLASSILHHRIENGRQYHAYRDGAYWGPNDELAKEILDFAHHMYLLTLDQRLHLAPLQNPQAILDCGTGTGIWAIDMADQYPSATVTGTDLSPIQPEWVPPNCHFEIDDVSLEWTFPPNHFDFVHIRELFGCIPDWDFFFQQAYRHTKPGGWIEIVEHSVCPTSDDGTMGPDHFYHTWGKVVVEMGDRFGKTFTIWEESAERIRRAGFVDVTVMEYKWPMNGWPTDKKLKNIGRWNQLRLMDGVEGFMLRLLTQVGGWSVARAQVHLAQMRKELKSYRAHAYLPGTVVYARKPL</sequence>
<gene>
    <name evidence="2" type="ORF">G6011_02112</name>
</gene>
<reference evidence="2" key="1">
    <citation type="submission" date="2021-07" db="EMBL/GenBank/DDBJ databases">
        <title>Genome Resource of American Ginseng Black Spot Pathogen Alternaria panax.</title>
        <authorList>
            <person name="Qiu C."/>
            <person name="Wang W."/>
            <person name="Liu Z."/>
        </authorList>
    </citation>
    <scope>NUCLEOTIDE SEQUENCE</scope>
    <source>
        <strain evidence="2">BNCC115425</strain>
    </source>
</reference>
<dbReference type="PANTHER" id="PTHR43591:SF105">
    <property type="entry name" value="METHYLTRANSFERASE DOMAIN-CONTAINING PROTEIN-RELATED"/>
    <property type="match status" value="1"/>
</dbReference>
<dbReference type="SUPFAM" id="SSF53335">
    <property type="entry name" value="S-adenosyl-L-methionine-dependent methyltransferases"/>
    <property type="match status" value="1"/>
</dbReference>
<organism evidence="2 3">
    <name type="scientific">Alternaria panax</name>
    <dbReference type="NCBI Taxonomy" id="48097"/>
    <lineage>
        <taxon>Eukaryota</taxon>
        <taxon>Fungi</taxon>
        <taxon>Dikarya</taxon>
        <taxon>Ascomycota</taxon>
        <taxon>Pezizomycotina</taxon>
        <taxon>Dothideomycetes</taxon>
        <taxon>Pleosporomycetidae</taxon>
        <taxon>Pleosporales</taxon>
        <taxon>Pleosporineae</taxon>
        <taxon>Pleosporaceae</taxon>
        <taxon>Alternaria</taxon>
        <taxon>Alternaria sect. Panax</taxon>
    </lineage>
</organism>
<dbReference type="Proteomes" id="UP001199106">
    <property type="component" value="Unassembled WGS sequence"/>
</dbReference>
<keyword evidence="3" id="KW-1185">Reference proteome</keyword>
<proteinExistence type="predicted"/>
<dbReference type="InterPro" id="IPR029063">
    <property type="entry name" value="SAM-dependent_MTases_sf"/>
</dbReference>
<dbReference type="PANTHER" id="PTHR43591">
    <property type="entry name" value="METHYLTRANSFERASE"/>
    <property type="match status" value="1"/>
</dbReference>
<comment type="caution">
    <text evidence="2">The sequence shown here is derived from an EMBL/GenBank/DDBJ whole genome shotgun (WGS) entry which is preliminary data.</text>
</comment>
<dbReference type="Pfam" id="PF13489">
    <property type="entry name" value="Methyltransf_23"/>
    <property type="match status" value="1"/>
</dbReference>
<evidence type="ECO:0000256" key="1">
    <source>
        <dbReference type="SAM" id="MobiDB-lite"/>
    </source>
</evidence>
<evidence type="ECO:0000313" key="2">
    <source>
        <dbReference type="EMBL" id="KAG9188189.1"/>
    </source>
</evidence>
<dbReference type="CDD" id="cd02440">
    <property type="entry name" value="AdoMet_MTases"/>
    <property type="match status" value="1"/>
</dbReference>
<dbReference type="GO" id="GO:0016787">
    <property type="term" value="F:hydrolase activity"/>
    <property type="evidence" value="ECO:0007669"/>
    <property type="project" value="UniProtKB-KW"/>
</dbReference>
<accession>A0AAD4I995</accession>
<dbReference type="Gene3D" id="3.40.50.150">
    <property type="entry name" value="Vaccinia Virus protein VP39"/>
    <property type="match status" value="1"/>
</dbReference>
<dbReference type="EMBL" id="JAANER010000006">
    <property type="protein sequence ID" value="KAG9188189.1"/>
    <property type="molecule type" value="Genomic_DNA"/>
</dbReference>
<dbReference type="EC" id="3.4.24.-" evidence="2"/>
<feature type="region of interest" description="Disordered" evidence="1">
    <location>
        <begin position="118"/>
        <end position="183"/>
    </location>
</feature>
<feature type="compositionally biased region" description="Polar residues" evidence="1">
    <location>
        <begin position="122"/>
        <end position="132"/>
    </location>
</feature>
<evidence type="ECO:0000313" key="3">
    <source>
        <dbReference type="Proteomes" id="UP001199106"/>
    </source>
</evidence>
<dbReference type="GO" id="GO:0008168">
    <property type="term" value="F:methyltransferase activity"/>
    <property type="evidence" value="ECO:0007669"/>
    <property type="project" value="TreeGrafter"/>
</dbReference>
<protein>
    <submittedName>
        <fullName evidence="2">Metalloendopeptidase OMA1, mitochondrial</fullName>
        <ecNumber evidence="2">3.4.24.-</ecNumber>
    </submittedName>
</protein>
<dbReference type="AlphaFoldDB" id="A0AAD4I995"/>
<name>A0AAD4I995_9PLEO</name>